<dbReference type="EMBL" id="LAZR01002078">
    <property type="protein sequence ID" value="KKN34878.1"/>
    <property type="molecule type" value="Genomic_DNA"/>
</dbReference>
<evidence type="ECO:0000313" key="1">
    <source>
        <dbReference type="EMBL" id="KKN34878.1"/>
    </source>
</evidence>
<comment type="caution">
    <text evidence="1">The sequence shown here is derived from an EMBL/GenBank/DDBJ whole genome shotgun (WGS) entry which is preliminary data.</text>
</comment>
<gene>
    <name evidence="2" type="ORF">LCGC14_0685730</name>
    <name evidence="1" type="ORF">LCGC14_0789240</name>
</gene>
<dbReference type="AlphaFoldDB" id="A0A0F9T068"/>
<proteinExistence type="predicted"/>
<protein>
    <submittedName>
        <fullName evidence="1">Uncharacterized protein</fullName>
    </submittedName>
</protein>
<organism evidence="1">
    <name type="scientific">marine sediment metagenome</name>
    <dbReference type="NCBI Taxonomy" id="412755"/>
    <lineage>
        <taxon>unclassified sequences</taxon>
        <taxon>metagenomes</taxon>
        <taxon>ecological metagenomes</taxon>
    </lineage>
</organism>
<reference evidence="1" key="1">
    <citation type="journal article" date="2015" name="Nature">
        <title>Complex archaea that bridge the gap between prokaryotes and eukaryotes.</title>
        <authorList>
            <person name="Spang A."/>
            <person name="Saw J.H."/>
            <person name="Jorgensen S.L."/>
            <person name="Zaremba-Niedzwiedzka K."/>
            <person name="Martijn J."/>
            <person name="Lind A.E."/>
            <person name="van Eijk R."/>
            <person name="Schleper C."/>
            <person name="Guy L."/>
            <person name="Ettema T.J."/>
        </authorList>
    </citation>
    <scope>NUCLEOTIDE SEQUENCE</scope>
</reference>
<accession>A0A0F9T068</accession>
<dbReference type="EMBL" id="LAZR01001408">
    <property type="protein sequence ID" value="KKN45165.1"/>
    <property type="molecule type" value="Genomic_DNA"/>
</dbReference>
<sequence length="111" mass="13055">MVKEFRVNNLISLRLEDNKTILYVNNQEFKQCKYLLLDIPDDEIEDVQEVKSIDEAAEILDNSMEYDKLGILPEEEFTAHCSNLQAWVENHYNTDLLHRNLAFPLLKILSE</sequence>
<name>A0A0F9T068_9ZZZZ</name>
<evidence type="ECO:0000313" key="2">
    <source>
        <dbReference type="EMBL" id="KKN45165.1"/>
    </source>
</evidence>